<feature type="region of interest" description="Disordered" evidence="1">
    <location>
        <begin position="99"/>
        <end position="130"/>
    </location>
</feature>
<feature type="compositionally biased region" description="Basic and acidic residues" evidence="1">
    <location>
        <begin position="113"/>
        <end position="127"/>
    </location>
</feature>
<reference evidence="2" key="1">
    <citation type="journal article" date="2018" name="Nat. Plants">
        <title>Whole-genome landscape of Medicago truncatula symbiotic genes.</title>
        <authorList>
            <person name="Pecrix Y."/>
            <person name="Gamas P."/>
            <person name="Carrere S."/>
        </authorList>
    </citation>
    <scope>NUCLEOTIDE SEQUENCE</scope>
    <source>
        <tissue evidence="2">Leaves</tissue>
    </source>
</reference>
<feature type="region of interest" description="Disordered" evidence="1">
    <location>
        <begin position="168"/>
        <end position="220"/>
    </location>
</feature>
<protein>
    <submittedName>
        <fullName evidence="2">Uncharacterized protein</fullName>
    </submittedName>
</protein>
<gene>
    <name evidence="2" type="ORF">MtrunA17_Chr7g0230461</name>
</gene>
<dbReference type="AlphaFoldDB" id="A0A396GWB6"/>
<comment type="caution">
    <text evidence="2">The sequence shown here is derived from an EMBL/GenBank/DDBJ whole genome shotgun (WGS) entry which is preliminary data.</text>
</comment>
<feature type="compositionally biased region" description="Basic and acidic residues" evidence="1">
    <location>
        <begin position="270"/>
        <end position="289"/>
    </location>
</feature>
<sequence length="289" mass="33189">MKFPPLTPNKYLFALHFKIKFPPLPTSDLALAFRPPYPKWFPCDSLLGMSQKFIPKEKDKVTVAKCNIYNFRGRLHLDLHHVRIISPMGIAVALKSGDGKEDDVAGAQTRSKYKSEKSFKKEKSSKARKEKQHFLLSHLQKGPRIQKLKINLMSHLKLSKLLILPRSQRRKSVERKGTKRSRNPLLKWRQVRTSQTKQVPRVKKRGHKDSKPNSAHSCVGDNVSKSIEHINVNDSKRAPLHSTDTLMELPILEERDVIETKPPATNLEVDSPHQHPEIHVKDLENNPSR</sequence>
<feature type="compositionally biased region" description="Basic residues" evidence="1">
    <location>
        <begin position="168"/>
        <end position="182"/>
    </location>
</feature>
<dbReference type="Proteomes" id="UP000265566">
    <property type="component" value="Chromosome 7"/>
</dbReference>
<accession>A0A396GWB6</accession>
<dbReference type="Gramene" id="rna39703">
    <property type="protein sequence ID" value="RHN45392.1"/>
    <property type="gene ID" value="gene39703"/>
</dbReference>
<dbReference type="EMBL" id="PSQE01000007">
    <property type="protein sequence ID" value="RHN45392.1"/>
    <property type="molecule type" value="Genomic_DNA"/>
</dbReference>
<evidence type="ECO:0000256" key="1">
    <source>
        <dbReference type="SAM" id="MobiDB-lite"/>
    </source>
</evidence>
<feature type="region of interest" description="Disordered" evidence="1">
    <location>
        <begin position="261"/>
        <end position="289"/>
    </location>
</feature>
<name>A0A396GWB6_MEDTR</name>
<proteinExistence type="predicted"/>
<evidence type="ECO:0000313" key="2">
    <source>
        <dbReference type="EMBL" id="RHN45392.1"/>
    </source>
</evidence>
<organism evidence="2">
    <name type="scientific">Medicago truncatula</name>
    <name type="common">Barrel medic</name>
    <name type="synonym">Medicago tribuloides</name>
    <dbReference type="NCBI Taxonomy" id="3880"/>
    <lineage>
        <taxon>Eukaryota</taxon>
        <taxon>Viridiplantae</taxon>
        <taxon>Streptophyta</taxon>
        <taxon>Embryophyta</taxon>
        <taxon>Tracheophyta</taxon>
        <taxon>Spermatophyta</taxon>
        <taxon>Magnoliopsida</taxon>
        <taxon>eudicotyledons</taxon>
        <taxon>Gunneridae</taxon>
        <taxon>Pentapetalae</taxon>
        <taxon>rosids</taxon>
        <taxon>fabids</taxon>
        <taxon>Fabales</taxon>
        <taxon>Fabaceae</taxon>
        <taxon>Papilionoideae</taxon>
        <taxon>50 kb inversion clade</taxon>
        <taxon>NPAAA clade</taxon>
        <taxon>Hologalegina</taxon>
        <taxon>IRL clade</taxon>
        <taxon>Trifolieae</taxon>
        <taxon>Medicago</taxon>
    </lineage>
</organism>